<keyword evidence="5 7" id="KW-1133">Transmembrane helix</keyword>
<dbReference type="RefSeq" id="WP_188446967.1">
    <property type="nucleotide sequence ID" value="NZ_BMDW01000010.1"/>
</dbReference>
<feature type="transmembrane region" description="Helical" evidence="7">
    <location>
        <begin position="419"/>
        <end position="452"/>
    </location>
</feature>
<feature type="transmembrane region" description="Helical" evidence="7">
    <location>
        <begin position="255"/>
        <end position="278"/>
    </location>
</feature>
<evidence type="ECO:0000256" key="1">
    <source>
        <dbReference type="ARBA" id="ARBA00004651"/>
    </source>
</evidence>
<protein>
    <submittedName>
        <fullName evidence="8">Chromate transporter</fullName>
    </submittedName>
</protein>
<evidence type="ECO:0000256" key="3">
    <source>
        <dbReference type="ARBA" id="ARBA00022475"/>
    </source>
</evidence>
<evidence type="ECO:0000313" key="8">
    <source>
        <dbReference type="EMBL" id="GGA49432.1"/>
    </source>
</evidence>
<evidence type="ECO:0000256" key="2">
    <source>
        <dbReference type="ARBA" id="ARBA00005262"/>
    </source>
</evidence>
<name>A0ABQ1GSC8_9SPHN</name>
<evidence type="ECO:0000256" key="5">
    <source>
        <dbReference type="ARBA" id="ARBA00022989"/>
    </source>
</evidence>
<dbReference type="NCBIfam" id="TIGR00937">
    <property type="entry name" value="2A51"/>
    <property type="match status" value="1"/>
</dbReference>
<feature type="transmembrane region" description="Helical" evidence="7">
    <location>
        <begin position="227"/>
        <end position="246"/>
    </location>
</feature>
<comment type="caution">
    <text evidence="8">The sequence shown here is derived from an EMBL/GenBank/DDBJ whole genome shotgun (WGS) entry which is preliminary data.</text>
</comment>
<accession>A0ABQ1GSC8</accession>
<feature type="transmembrane region" description="Helical" evidence="7">
    <location>
        <begin position="338"/>
        <end position="358"/>
    </location>
</feature>
<evidence type="ECO:0000256" key="4">
    <source>
        <dbReference type="ARBA" id="ARBA00022692"/>
    </source>
</evidence>
<feature type="transmembrane region" description="Helical" evidence="7">
    <location>
        <begin position="149"/>
        <end position="182"/>
    </location>
</feature>
<comment type="subcellular location">
    <subcellularLocation>
        <location evidence="1">Cell membrane</location>
        <topology evidence="1">Multi-pass membrane protein</topology>
    </subcellularLocation>
</comment>
<dbReference type="InterPro" id="IPR003370">
    <property type="entry name" value="Chromate_transpt"/>
</dbReference>
<keyword evidence="9" id="KW-1185">Reference proteome</keyword>
<proteinExistence type="inferred from homology"/>
<gene>
    <name evidence="8" type="ORF">GCM10011395_19720</name>
</gene>
<dbReference type="Proteomes" id="UP000618591">
    <property type="component" value="Unassembled WGS sequence"/>
</dbReference>
<dbReference type="PIRSF" id="PIRSF004810">
    <property type="entry name" value="ChrA"/>
    <property type="match status" value="1"/>
</dbReference>
<sequence>MSNATAPADHGVTLASAVRVWARIAALSFGGPAGQIAVMHRILVEEKRWIGEQRFLHALNYCMLLPGPEAQQLAIYIGWLMHRTLGGVIAGVLFVLPGIVSIMALSWIYALYGSTGIVAGLFFGLKAAVLAIVAQAVVRIGRRSLGNRVLLGVAAAAFLLIFFFAAPFPLIVLGAGVLGYVATRAGRGEFRSGGHGGGKDGFADADSLLGEALPDHARAAGWRALKVPAVCALAWGIPVVALLLAFGPENVFTRVALFFSGAALVTFGGAYAVLGYVAQAAVQDYHWLRPGEMLDGLGMAETTPGPLIMVLQFVGFMGAYRDAGALSPLLAATLGGLLATWVTFAPCFLWIFLGAPYVERLRGNRALSGALAAISAAVVGVILNLALWFGVHAVFARVTPVAAGPLRFDAPVLTSVDPWALALSVAACIAVLRFNAGVLPTLGAAAAIGVALRLSGVR</sequence>
<dbReference type="EMBL" id="BMDW01000010">
    <property type="protein sequence ID" value="GGA49432.1"/>
    <property type="molecule type" value="Genomic_DNA"/>
</dbReference>
<feature type="transmembrane region" description="Helical" evidence="7">
    <location>
        <begin position="116"/>
        <end position="137"/>
    </location>
</feature>
<keyword evidence="3" id="KW-1003">Cell membrane</keyword>
<evidence type="ECO:0000256" key="7">
    <source>
        <dbReference type="SAM" id="Phobius"/>
    </source>
</evidence>
<dbReference type="InterPro" id="IPR014047">
    <property type="entry name" value="Chr_Tranpt_l_chain"/>
</dbReference>
<keyword evidence="4 7" id="KW-0812">Transmembrane</keyword>
<feature type="transmembrane region" description="Helical" evidence="7">
    <location>
        <begin position="85"/>
        <end position="110"/>
    </location>
</feature>
<feature type="transmembrane region" description="Helical" evidence="7">
    <location>
        <begin position="370"/>
        <end position="391"/>
    </location>
</feature>
<dbReference type="PANTHER" id="PTHR33567:SF3">
    <property type="entry name" value="CHROMATE ION TRANSPORTER (EUROFUNG)"/>
    <property type="match status" value="1"/>
</dbReference>
<organism evidence="8 9">
    <name type="scientific">Sphingomonas psychrolutea</name>
    <dbReference type="NCBI Taxonomy" id="1259676"/>
    <lineage>
        <taxon>Bacteria</taxon>
        <taxon>Pseudomonadati</taxon>
        <taxon>Pseudomonadota</taxon>
        <taxon>Alphaproteobacteria</taxon>
        <taxon>Sphingomonadales</taxon>
        <taxon>Sphingomonadaceae</taxon>
        <taxon>Sphingomonas</taxon>
    </lineage>
</organism>
<evidence type="ECO:0000313" key="9">
    <source>
        <dbReference type="Proteomes" id="UP000618591"/>
    </source>
</evidence>
<dbReference type="PANTHER" id="PTHR33567">
    <property type="entry name" value="CHROMATE ION TRANSPORTER (EUROFUNG)"/>
    <property type="match status" value="1"/>
</dbReference>
<dbReference type="Pfam" id="PF02417">
    <property type="entry name" value="Chromate_transp"/>
    <property type="match status" value="2"/>
</dbReference>
<reference evidence="9" key="1">
    <citation type="journal article" date="2019" name="Int. J. Syst. Evol. Microbiol.">
        <title>The Global Catalogue of Microorganisms (GCM) 10K type strain sequencing project: providing services to taxonomists for standard genome sequencing and annotation.</title>
        <authorList>
            <consortium name="The Broad Institute Genomics Platform"/>
            <consortium name="The Broad Institute Genome Sequencing Center for Infectious Disease"/>
            <person name="Wu L."/>
            <person name="Ma J."/>
        </authorList>
    </citation>
    <scope>NUCLEOTIDE SEQUENCE [LARGE SCALE GENOMIC DNA]</scope>
    <source>
        <strain evidence="9">CGMCC 1.10106</strain>
    </source>
</reference>
<comment type="similarity">
    <text evidence="2">Belongs to the chromate ion transporter (CHR) (TC 2.A.51) family.</text>
</comment>
<evidence type="ECO:0000256" key="6">
    <source>
        <dbReference type="ARBA" id="ARBA00023136"/>
    </source>
</evidence>
<keyword evidence="6 7" id="KW-0472">Membrane</keyword>